<gene>
    <name evidence="4" type="ORF">niasHT_017851</name>
    <name evidence="3" type="ORF">niasHT_018886</name>
</gene>
<evidence type="ECO:0000313" key="3">
    <source>
        <dbReference type="EMBL" id="KAL3113271.1"/>
    </source>
</evidence>
<feature type="coiled-coil region" evidence="1">
    <location>
        <begin position="135"/>
        <end position="185"/>
    </location>
</feature>
<keyword evidence="2" id="KW-0732">Signal</keyword>
<evidence type="ECO:0000256" key="1">
    <source>
        <dbReference type="SAM" id="Coils"/>
    </source>
</evidence>
<evidence type="ECO:0000313" key="5">
    <source>
        <dbReference type="Proteomes" id="UP001620626"/>
    </source>
</evidence>
<keyword evidence="5" id="KW-1185">Reference proteome</keyword>
<evidence type="ECO:0000256" key="2">
    <source>
        <dbReference type="SAM" id="SignalP"/>
    </source>
</evidence>
<comment type="caution">
    <text evidence="4">The sequence shown here is derived from an EMBL/GenBank/DDBJ whole genome shotgun (WGS) entry which is preliminary data.</text>
</comment>
<organism evidence="4 5">
    <name type="scientific">Heterodera trifolii</name>
    <dbReference type="NCBI Taxonomy" id="157864"/>
    <lineage>
        <taxon>Eukaryota</taxon>
        <taxon>Metazoa</taxon>
        <taxon>Ecdysozoa</taxon>
        <taxon>Nematoda</taxon>
        <taxon>Chromadorea</taxon>
        <taxon>Rhabditida</taxon>
        <taxon>Tylenchina</taxon>
        <taxon>Tylenchomorpha</taxon>
        <taxon>Tylenchoidea</taxon>
        <taxon>Heteroderidae</taxon>
        <taxon>Heteroderinae</taxon>
        <taxon>Heterodera</taxon>
    </lineage>
</organism>
<keyword evidence="1" id="KW-0175">Coiled coil</keyword>
<dbReference type="AlphaFoldDB" id="A0ABD2LN01"/>
<sequence length="185" mass="20770">MLLIAFLITCCLLSLPPIFVVCFAPSRFVVQPSNGKTGGRNWRRFKASSPLMPRGKQQLLSISKQQATKTSSTTSPLLLKKSNRQQRIPLIRPQGQRQQQKVVSAFATAAATGSTTTTSSGLLLLLLLYTDNDQMEELRKKEEQLWEQMGDAKDEKQRDGLNTELQEVQGKLNTLYGQMKQKKTE</sequence>
<evidence type="ECO:0000313" key="4">
    <source>
        <dbReference type="EMBL" id="KAL3115719.1"/>
    </source>
</evidence>
<proteinExistence type="predicted"/>
<dbReference type="EMBL" id="JBICBT010000451">
    <property type="protein sequence ID" value="KAL3113271.1"/>
    <property type="molecule type" value="Genomic_DNA"/>
</dbReference>
<name>A0ABD2LN01_9BILA</name>
<protein>
    <submittedName>
        <fullName evidence="4">Uncharacterized protein</fullName>
    </submittedName>
</protein>
<dbReference type="Proteomes" id="UP001620626">
    <property type="component" value="Unassembled WGS sequence"/>
</dbReference>
<feature type="signal peptide" evidence="2">
    <location>
        <begin position="1"/>
        <end position="22"/>
    </location>
</feature>
<feature type="chain" id="PRO_5044724292" evidence="2">
    <location>
        <begin position="23"/>
        <end position="185"/>
    </location>
</feature>
<reference evidence="4 5" key="1">
    <citation type="submission" date="2024-10" db="EMBL/GenBank/DDBJ databases">
        <authorList>
            <person name="Kim D."/>
        </authorList>
    </citation>
    <scope>NUCLEOTIDE SEQUENCE [LARGE SCALE GENOMIC DNA]</scope>
    <source>
        <strain evidence="4">BH-2024</strain>
    </source>
</reference>
<accession>A0ABD2LN01</accession>
<dbReference type="EMBL" id="JBICBT010000365">
    <property type="protein sequence ID" value="KAL3115719.1"/>
    <property type="molecule type" value="Genomic_DNA"/>
</dbReference>